<dbReference type="AlphaFoldDB" id="A0AAE9VQK3"/>
<dbReference type="RefSeq" id="WP_269818639.1">
    <property type="nucleotide sequence ID" value="NZ_CP114976.1"/>
</dbReference>
<dbReference type="PROSITE" id="PS51257">
    <property type="entry name" value="PROKAR_LIPOPROTEIN"/>
    <property type="match status" value="1"/>
</dbReference>
<reference evidence="3 4" key="1">
    <citation type="submission" date="2022-12" db="EMBL/GenBank/DDBJ databases">
        <title>Coexistence and Characterization of a Novel Tigecycline Resistance gene tet(X) variant and blaNDM-1 in a Pseudomonas caeni Isolate of Chicken Origin.</title>
        <authorList>
            <person name="Lu X."/>
            <person name="Zhang L."/>
            <person name="Li R."/>
            <person name="Wang Z."/>
        </authorList>
    </citation>
    <scope>NUCLEOTIDE SEQUENCE [LARGE SCALE GENOMIC DNA]</scope>
    <source>
        <strain evidence="3 4">CE14</strain>
    </source>
</reference>
<evidence type="ECO:0000256" key="1">
    <source>
        <dbReference type="SAM" id="MobiDB-lite"/>
    </source>
</evidence>
<feature type="compositionally biased region" description="Low complexity" evidence="1">
    <location>
        <begin position="143"/>
        <end position="158"/>
    </location>
</feature>
<evidence type="ECO:0000256" key="2">
    <source>
        <dbReference type="SAM" id="SignalP"/>
    </source>
</evidence>
<protein>
    <recommendedName>
        <fullName evidence="5">Lipoprotein</fullName>
    </recommendedName>
</protein>
<name>A0AAE9VQK3_9GAMM</name>
<sequence>MSRFIERSLLVCSLLLALSACQSTVNHADQQPVIDEFAIAEQVFVTHLDAQQLQQAAQQLAELQRNHADEPRIADLQQRLADAWLASGEQALQDGDIDAASAALIQAKRLLPQAPALTEGLSSAIAAAQLPVLEPEPVPPAVTRPRPARPKTAPVKPALTEPAPTVDSAEVEPPAPDEPEEVPAPKRSKIKARVIDANADFSVVPLPMLKNRNDHQLGRLLDDVAVDVVRFRAAVTIEVADTLDFHWVAALLSARVKKLDANFKPRLHEVIRSEEPARLVITPNKSL</sequence>
<evidence type="ECO:0000313" key="4">
    <source>
        <dbReference type="Proteomes" id="UP001212189"/>
    </source>
</evidence>
<evidence type="ECO:0008006" key="5">
    <source>
        <dbReference type="Google" id="ProtNLM"/>
    </source>
</evidence>
<feature type="chain" id="PRO_5042231683" description="Lipoprotein" evidence="2">
    <location>
        <begin position="29"/>
        <end position="287"/>
    </location>
</feature>
<feature type="region of interest" description="Disordered" evidence="1">
    <location>
        <begin position="135"/>
        <end position="186"/>
    </location>
</feature>
<keyword evidence="4" id="KW-1185">Reference proteome</keyword>
<dbReference type="EMBL" id="CP114976">
    <property type="protein sequence ID" value="WBE25697.1"/>
    <property type="molecule type" value="Genomic_DNA"/>
</dbReference>
<evidence type="ECO:0000313" key="3">
    <source>
        <dbReference type="EMBL" id="WBE25697.1"/>
    </source>
</evidence>
<proteinExistence type="predicted"/>
<gene>
    <name evidence="3" type="ORF">O6P33_02310</name>
</gene>
<dbReference type="Proteomes" id="UP001212189">
    <property type="component" value="Chromosome"/>
</dbReference>
<accession>A0AAE9VQK3</accession>
<organism evidence="3 4">
    <name type="scientific">Denitrificimonas caeni</name>
    <dbReference type="NCBI Taxonomy" id="521720"/>
    <lineage>
        <taxon>Bacteria</taxon>
        <taxon>Pseudomonadati</taxon>
        <taxon>Pseudomonadota</taxon>
        <taxon>Gammaproteobacteria</taxon>
        <taxon>Pseudomonadales</taxon>
        <taxon>Pseudomonadaceae</taxon>
        <taxon>Denitrificimonas</taxon>
    </lineage>
</organism>
<dbReference type="KEGG" id="dce:O6P33_02310"/>
<keyword evidence="2" id="KW-0732">Signal</keyword>
<feature type="signal peptide" evidence="2">
    <location>
        <begin position="1"/>
        <end position="28"/>
    </location>
</feature>